<evidence type="ECO:0000256" key="2">
    <source>
        <dbReference type="ARBA" id="ARBA00022741"/>
    </source>
</evidence>
<evidence type="ECO:0000313" key="7">
    <source>
        <dbReference type="Proteomes" id="UP000093779"/>
    </source>
</evidence>
<feature type="binding site" evidence="5">
    <location>
        <position position="34"/>
    </location>
    <ligand>
        <name>ATP</name>
        <dbReference type="ChEBI" id="CHEBI:30616"/>
    </ligand>
</feature>
<dbReference type="RefSeq" id="WP_064895602.1">
    <property type="nucleotide sequence ID" value="NZ_JBEUKP010000002.1"/>
</dbReference>
<dbReference type="InterPro" id="IPR001404">
    <property type="entry name" value="Hsp90_fam"/>
</dbReference>
<organism evidence="6 7">
    <name type="scientific">Mycolicibacterium conceptionense</name>
    <dbReference type="NCBI Taxonomy" id="451644"/>
    <lineage>
        <taxon>Bacteria</taxon>
        <taxon>Bacillati</taxon>
        <taxon>Actinomycetota</taxon>
        <taxon>Actinomycetes</taxon>
        <taxon>Mycobacteriales</taxon>
        <taxon>Mycobacteriaceae</taxon>
        <taxon>Mycolicibacterium</taxon>
    </lineage>
</organism>
<dbReference type="PRINTS" id="PR00775">
    <property type="entry name" value="HEATSHOCK90"/>
</dbReference>
<name>A0A1A1ZDZ8_9MYCO</name>
<keyword evidence="2 5" id="KW-0547">Nucleotide-binding</keyword>
<dbReference type="GO" id="GO:0140662">
    <property type="term" value="F:ATP-dependent protein folding chaperone"/>
    <property type="evidence" value="ECO:0007669"/>
    <property type="project" value="InterPro"/>
</dbReference>
<dbReference type="PIRSF" id="PIRSF002583">
    <property type="entry name" value="Hsp90"/>
    <property type="match status" value="1"/>
</dbReference>
<dbReference type="GO" id="GO:0005524">
    <property type="term" value="F:ATP binding"/>
    <property type="evidence" value="ECO:0007669"/>
    <property type="project" value="UniProtKB-KW"/>
</dbReference>
<dbReference type="AlphaFoldDB" id="A0A1A1ZDZ8"/>
<evidence type="ECO:0000313" key="6">
    <source>
        <dbReference type="EMBL" id="OBF24158.1"/>
    </source>
</evidence>
<feature type="binding site" evidence="5">
    <location>
        <position position="166"/>
    </location>
    <ligand>
        <name>ATP</name>
        <dbReference type="ChEBI" id="CHEBI:30616"/>
    </ligand>
</feature>
<dbReference type="Gene3D" id="3.30.565.10">
    <property type="entry name" value="Histidine kinase-like ATPase, C-terminal domain"/>
    <property type="match status" value="1"/>
</dbReference>
<dbReference type="EMBL" id="LZHX01000035">
    <property type="protein sequence ID" value="OBF24158.1"/>
    <property type="molecule type" value="Genomic_DNA"/>
</dbReference>
<protein>
    <recommendedName>
        <fullName evidence="8">HSP90 family protein</fullName>
    </recommendedName>
</protein>
<dbReference type="GO" id="GO:0016887">
    <property type="term" value="F:ATP hydrolysis activity"/>
    <property type="evidence" value="ECO:0007669"/>
    <property type="project" value="InterPro"/>
</dbReference>
<dbReference type="InterPro" id="IPR036890">
    <property type="entry name" value="HATPase_C_sf"/>
</dbReference>
<accession>A0A1A1ZDZ8</accession>
<dbReference type="Gene3D" id="3.30.230.80">
    <property type="match status" value="1"/>
</dbReference>
<evidence type="ECO:0000256" key="1">
    <source>
        <dbReference type="ARBA" id="ARBA00008239"/>
    </source>
</evidence>
<dbReference type="GO" id="GO:0051082">
    <property type="term" value="F:unfolded protein binding"/>
    <property type="evidence" value="ECO:0007669"/>
    <property type="project" value="InterPro"/>
</dbReference>
<comment type="similarity">
    <text evidence="1">Belongs to the heat shock protein 90 family.</text>
</comment>
<evidence type="ECO:0000256" key="5">
    <source>
        <dbReference type="PIRSR" id="PIRSR002583-1"/>
    </source>
</evidence>
<comment type="caution">
    <text evidence="6">The sequence shown here is derived from an EMBL/GenBank/DDBJ whole genome shotgun (WGS) entry which is preliminary data.</text>
</comment>
<dbReference type="Pfam" id="PF00183">
    <property type="entry name" value="HSP90"/>
    <property type="match status" value="1"/>
</dbReference>
<dbReference type="Pfam" id="PF13589">
    <property type="entry name" value="HATPase_c_3"/>
    <property type="match status" value="1"/>
</dbReference>
<evidence type="ECO:0008006" key="8">
    <source>
        <dbReference type="Google" id="ProtNLM"/>
    </source>
</evidence>
<dbReference type="Proteomes" id="UP000093779">
    <property type="component" value="Unassembled WGS sequence"/>
</dbReference>
<dbReference type="PANTHER" id="PTHR11528">
    <property type="entry name" value="HEAT SHOCK PROTEIN 90 FAMILY MEMBER"/>
    <property type="match status" value="1"/>
</dbReference>
<proteinExistence type="inferred from homology"/>
<sequence>MSELQQQNFRVNLGGVITLLSKNLYSSPGVYVRELIQNAIDAITARDALGGAPAPRIITISPYGVTSPDSPADEFMLTDAGIGVSPEQVEQFLATVGASSKGMEFQQNRRTYIGQFGIGLLSCFLIADEITVVSRSATGTEPIQWVGKSDGTYSVRRVTKDIEVGTTVRLRPRPDTIGWARAEQVRPLVQKYAEFLPIEINVLTSRGPKGVSRDYPWVYDFEAHRSTVLQGVSPVYGGLGKGGQFDAIEVVDADLGLRAVVYINAASGRSRTAVGNRVYVNDMLVDDADDALMPAWAFFAWAVVNSTELEPTASRESIMNNAALTATRRTLGQAALKWLRALADTDPERFAEFVAYNTLELRSAATQGIDAENVQLAEVVLPMLTVQTTDGRMRLIDVVGRNPNVLYAATVNEFRTIASFNPGGRIVVNAGHALDQEVLLMLPQVMPGVTVTRAYPASEVAALTVPSADDVGIDALALEQRGTKALTASRCRVVAREFPSTDLPAVFIGRGQIDLTSPGYGDLAHLVVNWDNRAIQALTRTTDDLVFSRLVQLLYVQARMAGQCDGPEDRVLLSEALDDIILLAAGVDGTEVTR</sequence>
<dbReference type="SUPFAM" id="SSF55874">
    <property type="entry name" value="ATPase domain of HSP90 chaperone/DNA topoisomerase II/histidine kinase"/>
    <property type="match status" value="1"/>
</dbReference>
<keyword evidence="4" id="KW-0143">Chaperone</keyword>
<reference evidence="6 7" key="1">
    <citation type="submission" date="2016-06" db="EMBL/GenBank/DDBJ databases">
        <authorList>
            <person name="Kjaerup R.B."/>
            <person name="Dalgaard T.S."/>
            <person name="Juul-Madsen H.R."/>
        </authorList>
    </citation>
    <scope>NUCLEOTIDE SEQUENCE [LARGE SCALE GENOMIC DNA]</scope>
    <source>
        <strain evidence="6 7">ACS1953</strain>
    </source>
</reference>
<dbReference type="InterPro" id="IPR020575">
    <property type="entry name" value="Hsp90_N"/>
</dbReference>
<evidence type="ECO:0000256" key="3">
    <source>
        <dbReference type="ARBA" id="ARBA00022840"/>
    </source>
</evidence>
<dbReference type="InterPro" id="IPR020568">
    <property type="entry name" value="Ribosomal_Su5_D2-typ_SF"/>
</dbReference>
<gene>
    <name evidence="6" type="ORF">A5726_09970</name>
</gene>
<feature type="binding site" evidence="5">
    <location>
        <position position="79"/>
    </location>
    <ligand>
        <name>ATP</name>
        <dbReference type="ChEBI" id="CHEBI:30616"/>
    </ligand>
</feature>
<keyword evidence="3 5" id="KW-0067">ATP-binding</keyword>
<dbReference type="SUPFAM" id="SSF54211">
    <property type="entry name" value="Ribosomal protein S5 domain 2-like"/>
    <property type="match status" value="1"/>
</dbReference>
<evidence type="ECO:0000256" key="4">
    <source>
        <dbReference type="ARBA" id="ARBA00023186"/>
    </source>
</evidence>
<feature type="binding site" evidence="5">
    <location>
        <position position="38"/>
    </location>
    <ligand>
        <name>ATP</name>
        <dbReference type="ChEBI" id="CHEBI:30616"/>
    </ligand>
</feature>